<dbReference type="AlphaFoldDB" id="A0A830HJ24"/>
<dbReference type="EMBL" id="BNJQ01000014">
    <property type="protein sequence ID" value="GHP06868.1"/>
    <property type="molecule type" value="Genomic_DNA"/>
</dbReference>
<gene>
    <name evidence="1" type="ORF">PPROV_000561200</name>
</gene>
<reference evidence="1" key="1">
    <citation type="submission" date="2020-10" db="EMBL/GenBank/DDBJ databases">
        <title>Unveiling of a novel bifunctional photoreceptor, Dualchrome1, isolated from a cosmopolitan green alga.</title>
        <authorList>
            <person name="Suzuki S."/>
            <person name="Kawachi M."/>
        </authorList>
    </citation>
    <scope>NUCLEOTIDE SEQUENCE</scope>
    <source>
        <strain evidence="1">NIES 2893</strain>
    </source>
</reference>
<organism evidence="1 2">
    <name type="scientific">Pycnococcus provasolii</name>
    <dbReference type="NCBI Taxonomy" id="41880"/>
    <lineage>
        <taxon>Eukaryota</taxon>
        <taxon>Viridiplantae</taxon>
        <taxon>Chlorophyta</taxon>
        <taxon>Pseudoscourfieldiophyceae</taxon>
        <taxon>Pseudoscourfieldiales</taxon>
        <taxon>Pycnococcaceae</taxon>
        <taxon>Pycnococcus</taxon>
    </lineage>
</organism>
<evidence type="ECO:0000313" key="2">
    <source>
        <dbReference type="Proteomes" id="UP000660262"/>
    </source>
</evidence>
<dbReference type="Proteomes" id="UP000660262">
    <property type="component" value="Unassembled WGS sequence"/>
</dbReference>
<protein>
    <submittedName>
        <fullName evidence="1">Uncharacterized protein</fullName>
    </submittedName>
</protein>
<evidence type="ECO:0000313" key="1">
    <source>
        <dbReference type="EMBL" id="GHP06868.1"/>
    </source>
</evidence>
<keyword evidence="2" id="KW-1185">Reference proteome</keyword>
<comment type="caution">
    <text evidence="1">The sequence shown here is derived from an EMBL/GenBank/DDBJ whole genome shotgun (WGS) entry which is preliminary data.</text>
</comment>
<name>A0A830HJ24_9CHLO</name>
<sequence>MPVSALLSPALRALAQRSFPLDDVIATYAYELADAALTDLGLGSSGAANMHAVSRNISRQAQDARVTRRLAEVDTQLAPMCGESVRGSGTHAHDETGARAFVRSLHALVVDALANDGVPSTVVSEAGERLRRRLRRDVVHDGGEQQIEGNFVDEDEDEASPRTILTQIKQVQQRALQPNTSSS</sequence>
<accession>A0A830HJ24</accession>
<proteinExistence type="predicted"/>